<dbReference type="CDD" id="cd00190">
    <property type="entry name" value="Tryp_SPc"/>
    <property type="match status" value="1"/>
</dbReference>
<evidence type="ECO:0000256" key="3">
    <source>
        <dbReference type="RuleBase" id="RU363034"/>
    </source>
</evidence>
<evidence type="ECO:0000256" key="5">
    <source>
        <dbReference type="SAM" id="Phobius"/>
    </source>
</evidence>
<keyword evidence="1" id="KW-0479">Metal-binding</keyword>
<feature type="compositionally biased region" description="Basic and acidic residues" evidence="4">
    <location>
        <begin position="781"/>
        <end position="790"/>
    </location>
</feature>
<feature type="non-terminal residue" evidence="7">
    <location>
        <position position="1046"/>
    </location>
</feature>
<dbReference type="InterPro" id="IPR001279">
    <property type="entry name" value="Metallo-B-lactamas"/>
</dbReference>
<comment type="caution">
    <text evidence="7">The sequence shown here is derived from an EMBL/GenBank/DDBJ whole genome shotgun (WGS) entry which is preliminary data.</text>
</comment>
<dbReference type="InterPro" id="IPR001314">
    <property type="entry name" value="Peptidase_S1A"/>
</dbReference>
<feature type="compositionally biased region" description="Basic and acidic residues" evidence="4">
    <location>
        <begin position="153"/>
        <end position="173"/>
    </location>
</feature>
<evidence type="ECO:0000313" key="8">
    <source>
        <dbReference type="Proteomes" id="UP001558613"/>
    </source>
</evidence>
<keyword evidence="5" id="KW-0812">Transmembrane</keyword>
<dbReference type="InterPro" id="IPR036866">
    <property type="entry name" value="RibonucZ/Hydroxyglut_hydro"/>
</dbReference>
<evidence type="ECO:0000256" key="4">
    <source>
        <dbReference type="SAM" id="MobiDB-lite"/>
    </source>
</evidence>
<dbReference type="PRINTS" id="PR00722">
    <property type="entry name" value="CHYMOTRYPSIN"/>
</dbReference>
<keyword evidence="3" id="KW-0378">Hydrolase</keyword>
<evidence type="ECO:0000256" key="1">
    <source>
        <dbReference type="ARBA" id="ARBA00022723"/>
    </source>
</evidence>
<feature type="region of interest" description="Disordered" evidence="4">
    <location>
        <begin position="781"/>
        <end position="839"/>
    </location>
</feature>
<dbReference type="InterPro" id="IPR043504">
    <property type="entry name" value="Peptidase_S1_PA_chymotrypsin"/>
</dbReference>
<evidence type="ECO:0000313" key="7">
    <source>
        <dbReference type="EMBL" id="KAL1258547.1"/>
    </source>
</evidence>
<keyword evidence="3" id="KW-0720">Serine protease</keyword>
<dbReference type="Gene3D" id="3.60.15.10">
    <property type="entry name" value="Ribonuclease Z/Hydroxyacylglutathione hydrolase-like"/>
    <property type="match status" value="1"/>
</dbReference>
<dbReference type="InterPro" id="IPR001254">
    <property type="entry name" value="Trypsin_dom"/>
</dbReference>
<sequence>MAFAQGFYNISPTKDKHEPLQTFPSCPGASTGFPPDLLSTCPALLNTALPLLTAPVMTEVPLTLIPGSASKSPVPQTLTDEAPQGAALPLYGTGSATVQFPLRPVTLFTSTHPQVSGGCVHLLGVSELAPYTLSALMPHLLNPTESKTTADPSDPKTTAKDEEISIQDGDIRASKNTSTDETDVSGFRLCSSCPSRLALITTLIPTFIILTVCIGVIVKYVCFPNKERDIEPPTGSSQNCTVTPFYSVKYPANDTISTPSDCSTAMNAGSRETRIIGGTEAAKGQWGWQTSLHFRGKHMCGGSIVSPHWVITAAHCFMQYGMKLESDWIVVVDTVILSDPSQGKRYHIQQILLHPQFSKENNDYDLCLLRTQTEIEMGDGVRPVCLPRLKESFPSGSSCWVTGWGYTQEGGSVSSHLKQALIQVIDQAACSQPYVYGSQLTPRMLCAGVMEGGVDSCQGDSGGPLVCRTEAGDWRLAAAGLEAEAELYQHLHGLKPAVSAATRLWSCKPPQILPTSAAFIHRRPASARLYSGLMATGAPLFRQLFESESSTYTYLLADTDTKEAVLIDPVLETVDRDLKLIDELGLTLKVALNTHCHADHITGTGLLKKKVFGLKSAISKHSGAAADIQLSEGDRITFGKHFLTVRETPGHTDGCLTYVTNDERMAFTGDALLIRGCGRTDFQQGSPHKLYESVHKKIFSLPGHCFLYPAHDYKGQTVSTVDEEKKFNPRLTKTLDEFVNIMNNLNLPKPKKIDISVPANLLSCQREECCPETSCTPKTLHTDMPRHNMETQRSQWEPVRSSPWIMRVEQSPASSGAESDTEGSSTESERHRVKQADRDLLMSPSMLQQRITELDQQREELKIELQLEVALLRGELQAEQERLRRHTDQLQVLQEKDRQRRSNRLTSRQKERVQLEQQRLKVEEMKRRCEEMEKQIPSQPEDQREQLMLRLQQEKDVLEATVRAFEDMEFHILELESGVEDEREGEDGESQTVIEREITRVQHTCNASQERVQQLENQLKEMEKEKDKALSSLRQEKKELLHKSQR</sequence>
<evidence type="ECO:0000256" key="2">
    <source>
        <dbReference type="ARBA" id="ARBA00023157"/>
    </source>
</evidence>
<dbReference type="PROSITE" id="PS00135">
    <property type="entry name" value="TRYPSIN_SER"/>
    <property type="match status" value="1"/>
</dbReference>
<proteinExistence type="predicted"/>
<dbReference type="PROSITE" id="PS00134">
    <property type="entry name" value="TRYPSIN_HIS"/>
    <property type="match status" value="1"/>
</dbReference>
<name>A0ABR3M0A4_9TELE</name>
<dbReference type="InterPro" id="IPR051682">
    <property type="entry name" value="Mito_Persulfide_Diox"/>
</dbReference>
<dbReference type="PANTHER" id="PTHR43084:SF1">
    <property type="entry name" value="PERSULFIDE DIOXYGENASE ETHE1, MITOCHONDRIAL"/>
    <property type="match status" value="1"/>
</dbReference>
<organism evidence="7 8">
    <name type="scientific">Cirrhinus molitorella</name>
    <name type="common">mud carp</name>
    <dbReference type="NCBI Taxonomy" id="172907"/>
    <lineage>
        <taxon>Eukaryota</taxon>
        <taxon>Metazoa</taxon>
        <taxon>Chordata</taxon>
        <taxon>Craniata</taxon>
        <taxon>Vertebrata</taxon>
        <taxon>Euteleostomi</taxon>
        <taxon>Actinopterygii</taxon>
        <taxon>Neopterygii</taxon>
        <taxon>Teleostei</taxon>
        <taxon>Ostariophysi</taxon>
        <taxon>Cypriniformes</taxon>
        <taxon>Cyprinidae</taxon>
        <taxon>Labeoninae</taxon>
        <taxon>Labeonini</taxon>
        <taxon>Cirrhinus</taxon>
    </lineage>
</organism>
<dbReference type="CDD" id="cd07724">
    <property type="entry name" value="POD-like_MBL-fold"/>
    <property type="match status" value="1"/>
</dbReference>
<feature type="compositionally biased region" description="Basic and acidic residues" evidence="4">
    <location>
        <begin position="827"/>
        <end position="839"/>
    </location>
</feature>
<dbReference type="InterPro" id="IPR044528">
    <property type="entry name" value="POD-like_MBL-fold"/>
</dbReference>
<dbReference type="SMART" id="SM00020">
    <property type="entry name" value="Tryp_SPc"/>
    <property type="match status" value="1"/>
</dbReference>
<dbReference type="PANTHER" id="PTHR43084">
    <property type="entry name" value="PERSULFIDE DIOXYGENASE ETHE1"/>
    <property type="match status" value="1"/>
</dbReference>
<gene>
    <name evidence="7" type="ORF">QQF64_009124</name>
</gene>
<feature type="compositionally biased region" description="Low complexity" evidence="4">
    <location>
        <begin position="813"/>
        <end position="826"/>
    </location>
</feature>
<feature type="domain" description="Peptidase S1" evidence="6">
    <location>
        <begin position="275"/>
        <end position="525"/>
    </location>
</feature>
<dbReference type="SMART" id="SM00849">
    <property type="entry name" value="Lactamase_B"/>
    <property type="match status" value="1"/>
</dbReference>
<feature type="region of interest" description="Disordered" evidence="4">
    <location>
        <begin position="1021"/>
        <end position="1046"/>
    </location>
</feature>
<dbReference type="Pfam" id="PF00089">
    <property type="entry name" value="Trypsin"/>
    <property type="match status" value="1"/>
</dbReference>
<dbReference type="SUPFAM" id="SSF50494">
    <property type="entry name" value="Trypsin-like serine proteases"/>
    <property type="match status" value="1"/>
</dbReference>
<dbReference type="Gene3D" id="2.40.10.10">
    <property type="entry name" value="Trypsin-like serine proteases"/>
    <property type="match status" value="2"/>
</dbReference>
<keyword evidence="2" id="KW-1015">Disulfide bond</keyword>
<accession>A0ABR3M0A4</accession>
<dbReference type="Proteomes" id="UP001558613">
    <property type="component" value="Unassembled WGS sequence"/>
</dbReference>
<dbReference type="EMBL" id="JAYMGO010000016">
    <property type="protein sequence ID" value="KAL1258547.1"/>
    <property type="molecule type" value="Genomic_DNA"/>
</dbReference>
<keyword evidence="5" id="KW-0472">Membrane</keyword>
<evidence type="ECO:0000259" key="6">
    <source>
        <dbReference type="PROSITE" id="PS50240"/>
    </source>
</evidence>
<feature type="transmembrane region" description="Helical" evidence="5">
    <location>
        <begin position="197"/>
        <end position="218"/>
    </location>
</feature>
<protein>
    <recommendedName>
        <fullName evidence="6">Peptidase S1 domain-containing protein</fullName>
    </recommendedName>
</protein>
<dbReference type="InterPro" id="IPR033116">
    <property type="entry name" value="TRYPSIN_SER"/>
</dbReference>
<dbReference type="Pfam" id="PF00753">
    <property type="entry name" value="Lactamase_B"/>
    <property type="match status" value="1"/>
</dbReference>
<dbReference type="InterPro" id="IPR009003">
    <property type="entry name" value="Peptidase_S1_PA"/>
</dbReference>
<dbReference type="InterPro" id="IPR018114">
    <property type="entry name" value="TRYPSIN_HIS"/>
</dbReference>
<feature type="region of interest" description="Disordered" evidence="4">
    <location>
        <begin position="143"/>
        <end position="184"/>
    </location>
</feature>
<keyword evidence="3" id="KW-0645">Protease</keyword>
<keyword evidence="8" id="KW-1185">Reference proteome</keyword>
<reference evidence="7 8" key="1">
    <citation type="submission" date="2023-09" db="EMBL/GenBank/DDBJ databases">
        <authorList>
            <person name="Wang M."/>
        </authorList>
    </citation>
    <scope>NUCLEOTIDE SEQUENCE [LARGE SCALE GENOMIC DNA]</scope>
    <source>
        <strain evidence="7">GT-2023</strain>
        <tissue evidence="7">Liver</tissue>
    </source>
</reference>
<keyword evidence="5" id="KW-1133">Transmembrane helix</keyword>
<dbReference type="PROSITE" id="PS50240">
    <property type="entry name" value="TRYPSIN_DOM"/>
    <property type="match status" value="1"/>
</dbReference>
<dbReference type="SUPFAM" id="SSF56281">
    <property type="entry name" value="Metallo-hydrolase/oxidoreductase"/>
    <property type="match status" value="1"/>
</dbReference>
<feature type="region of interest" description="Disordered" evidence="4">
    <location>
        <begin position="894"/>
        <end position="913"/>
    </location>
</feature>